<evidence type="ECO:0000313" key="11">
    <source>
        <dbReference type="EMBL" id="HGQ73692.1"/>
    </source>
</evidence>
<evidence type="ECO:0000256" key="4">
    <source>
        <dbReference type="ARBA" id="ARBA00022692"/>
    </source>
</evidence>
<organism evidence="11">
    <name type="scientific">Staphylothermus marinus</name>
    <dbReference type="NCBI Taxonomy" id="2280"/>
    <lineage>
        <taxon>Archaea</taxon>
        <taxon>Thermoproteota</taxon>
        <taxon>Thermoprotei</taxon>
        <taxon>Desulfurococcales</taxon>
        <taxon>Desulfurococcaceae</taxon>
        <taxon>Staphylothermus</taxon>
    </lineage>
</organism>
<dbReference type="InterPro" id="IPR011066">
    <property type="entry name" value="MscS_channel_C_sf"/>
</dbReference>
<dbReference type="SUPFAM" id="SSF50182">
    <property type="entry name" value="Sm-like ribonucleoproteins"/>
    <property type="match status" value="1"/>
</dbReference>
<dbReference type="InterPro" id="IPR049142">
    <property type="entry name" value="MS_channel_1st"/>
</dbReference>
<reference evidence="11" key="1">
    <citation type="journal article" date="2020" name="mSystems">
        <title>Genome- and Community-Level Interaction Insights into Carbon Utilization and Element Cycling Functions of Hydrothermarchaeota in Hydrothermal Sediment.</title>
        <authorList>
            <person name="Zhou Z."/>
            <person name="Liu Y."/>
            <person name="Xu W."/>
            <person name="Pan J."/>
            <person name="Luo Z.H."/>
            <person name="Li M."/>
        </authorList>
    </citation>
    <scope>NUCLEOTIDE SEQUENCE [LARGE SCALE GENOMIC DNA]</scope>
    <source>
        <strain evidence="11">SpSt-648</strain>
    </source>
</reference>
<feature type="transmembrane region" description="Helical" evidence="7">
    <location>
        <begin position="61"/>
        <end position="80"/>
    </location>
</feature>
<feature type="transmembrane region" description="Helical" evidence="7">
    <location>
        <begin position="86"/>
        <end position="108"/>
    </location>
</feature>
<dbReference type="Pfam" id="PF21082">
    <property type="entry name" value="MS_channel_3rd"/>
    <property type="match status" value="1"/>
</dbReference>
<proteinExistence type="inferred from homology"/>
<evidence type="ECO:0000256" key="5">
    <source>
        <dbReference type="ARBA" id="ARBA00022989"/>
    </source>
</evidence>
<dbReference type="EMBL" id="DTBP01000011">
    <property type="protein sequence ID" value="HGQ73692.1"/>
    <property type="molecule type" value="Genomic_DNA"/>
</dbReference>
<dbReference type="SUPFAM" id="SSF82861">
    <property type="entry name" value="Mechanosensitive channel protein MscS (YggB), transmembrane region"/>
    <property type="match status" value="1"/>
</dbReference>
<comment type="caution">
    <text evidence="11">The sequence shown here is derived from an EMBL/GenBank/DDBJ whole genome shotgun (WGS) entry which is preliminary data.</text>
</comment>
<dbReference type="SUPFAM" id="SSF82689">
    <property type="entry name" value="Mechanosensitive channel protein MscS (YggB), C-terminal domain"/>
    <property type="match status" value="1"/>
</dbReference>
<gene>
    <name evidence="11" type="ORF">ENU20_01245</name>
</gene>
<accession>A0A7C4NR93</accession>
<keyword evidence="5 7" id="KW-1133">Transmembrane helix</keyword>
<dbReference type="InterPro" id="IPR049278">
    <property type="entry name" value="MS_channel_C"/>
</dbReference>
<feature type="domain" description="Mechanosensitive ion channel MscS" evidence="8">
    <location>
        <begin position="103"/>
        <end position="168"/>
    </location>
</feature>
<evidence type="ECO:0000256" key="3">
    <source>
        <dbReference type="ARBA" id="ARBA00022475"/>
    </source>
</evidence>
<keyword evidence="3" id="KW-1003">Cell membrane</keyword>
<evidence type="ECO:0000259" key="9">
    <source>
        <dbReference type="Pfam" id="PF21082"/>
    </source>
</evidence>
<dbReference type="Gene3D" id="1.10.287.1260">
    <property type="match status" value="1"/>
</dbReference>
<dbReference type="InterPro" id="IPR010920">
    <property type="entry name" value="LSM_dom_sf"/>
</dbReference>
<evidence type="ECO:0000256" key="6">
    <source>
        <dbReference type="ARBA" id="ARBA00023136"/>
    </source>
</evidence>
<dbReference type="Gene3D" id="2.30.30.60">
    <property type="match status" value="1"/>
</dbReference>
<evidence type="ECO:0000256" key="2">
    <source>
        <dbReference type="ARBA" id="ARBA00008017"/>
    </source>
</evidence>
<dbReference type="PANTHER" id="PTHR30221">
    <property type="entry name" value="SMALL-CONDUCTANCE MECHANOSENSITIVE CHANNEL"/>
    <property type="match status" value="1"/>
</dbReference>
<sequence>MVLNYSLILQHIQANIGIFIKVVQAVAAIVIAYYLGNLVARRLGKAIVDVKPEVLHNFERLIKIIFTTIGVAVALTIIGIDVSSLILAAGFAGIVIGLAAQQVLSHLFSGLSLIAEKRIRVGDIIMIGENTGIVESVGLMSTRIRLFSGEVLTVPNTDLMSSRIYNYSEPKARRIEIPITISYESNLDKAISLIKELLEQDEYILSEPPPIVFVEKLGESGVDLKILFWVPSMNYWEVRRRIVKEIKETLEKAGIEIPYPRRVIWIKQLSNNIESSRNMETTS</sequence>
<keyword evidence="6 7" id="KW-0472">Membrane</keyword>
<protein>
    <submittedName>
        <fullName evidence="11">Mechanosensitive ion channel family protein</fullName>
    </submittedName>
</protein>
<feature type="domain" description="Mechanosensitive ion channel transmembrane helices 2/3" evidence="10">
    <location>
        <begin position="61"/>
        <end position="101"/>
    </location>
</feature>
<evidence type="ECO:0000256" key="1">
    <source>
        <dbReference type="ARBA" id="ARBA00004651"/>
    </source>
</evidence>
<evidence type="ECO:0000259" key="10">
    <source>
        <dbReference type="Pfam" id="PF21088"/>
    </source>
</evidence>
<keyword evidence="4 7" id="KW-0812">Transmembrane</keyword>
<dbReference type="PANTHER" id="PTHR30221:SF1">
    <property type="entry name" value="SMALL-CONDUCTANCE MECHANOSENSITIVE CHANNEL"/>
    <property type="match status" value="1"/>
</dbReference>
<dbReference type="AlphaFoldDB" id="A0A7C4NR93"/>
<comment type="subcellular location">
    <subcellularLocation>
        <location evidence="1">Cell membrane</location>
        <topology evidence="1">Multi-pass membrane protein</topology>
    </subcellularLocation>
</comment>
<dbReference type="Pfam" id="PF00924">
    <property type="entry name" value="MS_channel_2nd"/>
    <property type="match status" value="1"/>
</dbReference>
<name>A0A7C4NR93_STAMA</name>
<evidence type="ECO:0000256" key="7">
    <source>
        <dbReference type="SAM" id="Phobius"/>
    </source>
</evidence>
<dbReference type="Gene3D" id="3.30.70.100">
    <property type="match status" value="1"/>
</dbReference>
<feature type="domain" description="Mechanosensitive ion channel MscS C-terminal" evidence="9">
    <location>
        <begin position="175"/>
        <end position="257"/>
    </location>
</feature>
<dbReference type="InterPro" id="IPR045275">
    <property type="entry name" value="MscS_archaea/bacteria_type"/>
</dbReference>
<dbReference type="InterPro" id="IPR011014">
    <property type="entry name" value="MscS_channel_TM-2"/>
</dbReference>
<evidence type="ECO:0000259" key="8">
    <source>
        <dbReference type="Pfam" id="PF00924"/>
    </source>
</evidence>
<comment type="similarity">
    <text evidence="2">Belongs to the MscS (TC 1.A.23) family.</text>
</comment>
<dbReference type="Pfam" id="PF21088">
    <property type="entry name" value="MS_channel_1st"/>
    <property type="match status" value="1"/>
</dbReference>
<feature type="transmembrane region" description="Helical" evidence="7">
    <location>
        <begin position="12"/>
        <end position="35"/>
    </location>
</feature>
<dbReference type="GO" id="GO:0008381">
    <property type="term" value="F:mechanosensitive monoatomic ion channel activity"/>
    <property type="evidence" value="ECO:0007669"/>
    <property type="project" value="InterPro"/>
</dbReference>
<dbReference type="InterPro" id="IPR023408">
    <property type="entry name" value="MscS_beta-dom_sf"/>
</dbReference>
<dbReference type="GO" id="GO:0005886">
    <property type="term" value="C:plasma membrane"/>
    <property type="evidence" value="ECO:0007669"/>
    <property type="project" value="UniProtKB-SubCell"/>
</dbReference>
<dbReference type="InterPro" id="IPR006685">
    <property type="entry name" value="MscS_channel_2nd"/>
</dbReference>